<dbReference type="EMBL" id="CAAE01014998">
    <property type="protein sequence ID" value="CAG08297.1"/>
    <property type="molecule type" value="Genomic_DNA"/>
</dbReference>
<evidence type="ECO:0000259" key="5">
    <source>
        <dbReference type="PROSITE" id="PS50025"/>
    </source>
</evidence>
<dbReference type="GO" id="GO:0007399">
    <property type="term" value="P:nervous system development"/>
    <property type="evidence" value="ECO:0007669"/>
    <property type="project" value="UniProtKB-ARBA"/>
</dbReference>
<dbReference type="InterPro" id="IPR050372">
    <property type="entry name" value="Neurexin-related_CASP"/>
</dbReference>
<feature type="disulfide bond" evidence="2">
    <location>
        <begin position="337"/>
        <end position="346"/>
    </location>
</feature>
<dbReference type="SMART" id="SM00041">
    <property type="entry name" value="CT"/>
    <property type="match status" value="1"/>
</dbReference>
<feature type="disulfide bond" evidence="2">
    <location>
        <begin position="297"/>
        <end position="306"/>
    </location>
</feature>
<dbReference type="KEGG" id="tng:GSTEN00029234G001"/>
<dbReference type="PANTHER" id="PTHR15036:SF85">
    <property type="entry name" value="SP2353, ISOFORM A"/>
    <property type="match status" value="1"/>
</dbReference>
<evidence type="ECO:0000256" key="3">
    <source>
        <dbReference type="SAM" id="MobiDB-lite"/>
    </source>
</evidence>
<feature type="disulfide bond" evidence="2">
    <location>
        <begin position="276"/>
        <end position="286"/>
    </location>
</feature>
<accession>Q4RTI5</accession>
<dbReference type="Pfam" id="PF02210">
    <property type="entry name" value="Laminin_G_2"/>
    <property type="match status" value="1"/>
</dbReference>
<sequence length="431" mass="46607">MTTVEQQEIQEMSEGQEKDGVKNGEEVNHRMRQGFTPGWQGPRLGQADGQKVHQFIRASVEEEVPTQEEGRMLLGFRMSGQKRTQAPSSSVESMNDGLFHTVELLIQNRSLSLVVDNGAQKSLGKLARQPSVDHNTHLYIGGAPSQVVASGLRAGPERSPQAFNGCIHNVRINGEAQDLTHQTAGAGGKVRLVNSSLLLTPQAQVPLLLSLSQLLITAFLPMVFHPQSDGVLAGCHSCSICAQGTCKEGGETGVTCDCPPGHDRAFCAQTTGPNPCLDNRCSHGQCVPNGHSYSCKCSEGYQGQYCDQQQEPPACRGQRCWNGECRLSESGAPICHCQPGYTGPTCDTEFTCQGEMVREQLKRHQALRTCTSTSKIPRMDCPRSCQAAAPAGVCCGVTKSRRRKVVFRCTDGTSYSEEMETALECGCSQCP</sequence>
<dbReference type="PROSITE" id="PS01225">
    <property type="entry name" value="CTCK_2"/>
    <property type="match status" value="1"/>
</dbReference>
<dbReference type="CDD" id="cd00054">
    <property type="entry name" value="EGF_CA"/>
    <property type="match status" value="1"/>
</dbReference>
<dbReference type="GO" id="GO:0016020">
    <property type="term" value="C:membrane"/>
    <property type="evidence" value="ECO:0007669"/>
    <property type="project" value="UniProtKB-SubCell"/>
</dbReference>
<evidence type="ECO:0000256" key="2">
    <source>
        <dbReference type="PROSITE-ProRule" id="PRU00076"/>
    </source>
</evidence>
<dbReference type="SUPFAM" id="SSF57196">
    <property type="entry name" value="EGF/Laminin"/>
    <property type="match status" value="2"/>
</dbReference>
<dbReference type="InterPro" id="IPR006207">
    <property type="entry name" value="Cys_knot_C"/>
</dbReference>
<feature type="domain" description="Laminin G" evidence="5">
    <location>
        <begin position="1"/>
        <end position="235"/>
    </location>
</feature>
<dbReference type="PROSITE" id="PS01185">
    <property type="entry name" value="CTCK_1"/>
    <property type="match status" value="1"/>
</dbReference>
<organism evidence="7">
    <name type="scientific">Tetraodon nigroviridis</name>
    <name type="common">Spotted green pufferfish</name>
    <name type="synonym">Chelonodon nigroviridis</name>
    <dbReference type="NCBI Taxonomy" id="99883"/>
    <lineage>
        <taxon>Eukaryota</taxon>
        <taxon>Metazoa</taxon>
        <taxon>Chordata</taxon>
        <taxon>Craniata</taxon>
        <taxon>Vertebrata</taxon>
        <taxon>Euteleostomi</taxon>
        <taxon>Actinopterygii</taxon>
        <taxon>Neopterygii</taxon>
        <taxon>Teleostei</taxon>
        <taxon>Neoteleostei</taxon>
        <taxon>Acanthomorphata</taxon>
        <taxon>Eupercaria</taxon>
        <taxon>Tetraodontiformes</taxon>
        <taxon>Tetradontoidea</taxon>
        <taxon>Tetraodontidae</taxon>
        <taxon>Tetraodon</taxon>
    </lineage>
</organism>
<comment type="caution">
    <text evidence="7">The sequence shown here is derived from an EMBL/GenBank/DDBJ whole genome shotgun (WGS) entry which is preliminary data.</text>
</comment>
<dbReference type="InterPro" id="IPR000742">
    <property type="entry name" value="EGF"/>
</dbReference>
<name>Q4RTI5_TETNG</name>
<gene>
    <name evidence="7" type="ORF">GSTENG00029234001</name>
</gene>
<dbReference type="Gene3D" id="2.10.25.10">
    <property type="entry name" value="Laminin"/>
    <property type="match status" value="2"/>
</dbReference>
<proteinExistence type="predicted"/>
<dbReference type="PROSITE" id="PS50026">
    <property type="entry name" value="EGF_3"/>
    <property type="match status" value="2"/>
</dbReference>
<dbReference type="AlphaFoldDB" id="Q4RTI5"/>
<keyword evidence="2" id="KW-0245">EGF-like domain</keyword>
<keyword evidence="1 2" id="KW-1015">Disulfide bond</keyword>
<dbReference type="OrthoDB" id="283575at2759"/>
<dbReference type="PROSITE" id="PS00022">
    <property type="entry name" value="EGF_1"/>
    <property type="match status" value="2"/>
</dbReference>
<protein>
    <submittedName>
        <fullName evidence="7">(spotted green pufferfish) hypothetical protein</fullName>
    </submittedName>
</protein>
<dbReference type="Pfam" id="PF00008">
    <property type="entry name" value="EGF"/>
    <property type="match status" value="1"/>
</dbReference>
<feature type="non-terminal residue" evidence="7">
    <location>
        <position position="431"/>
    </location>
</feature>
<dbReference type="Gene3D" id="2.60.120.200">
    <property type="match status" value="1"/>
</dbReference>
<feature type="disulfide bond" evidence="2">
    <location>
        <begin position="315"/>
        <end position="325"/>
    </location>
</feature>
<evidence type="ECO:0000259" key="4">
    <source>
        <dbReference type="PROSITE" id="PS01225"/>
    </source>
</evidence>
<dbReference type="PROSITE" id="PS01186">
    <property type="entry name" value="EGF_2"/>
    <property type="match status" value="2"/>
</dbReference>
<evidence type="ECO:0000313" key="7">
    <source>
        <dbReference type="EMBL" id="CAG08297.1"/>
    </source>
</evidence>
<dbReference type="CDD" id="cd00110">
    <property type="entry name" value="LamG"/>
    <property type="match status" value="1"/>
</dbReference>
<dbReference type="InterPro" id="IPR013320">
    <property type="entry name" value="ConA-like_dom_sf"/>
</dbReference>
<feature type="domain" description="EGF-like" evidence="6">
    <location>
        <begin position="311"/>
        <end position="347"/>
    </location>
</feature>
<dbReference type="PANTHER" id="PTHR15036">
    <property type="entry name" value="PIKACHURIN-LIKE PROTEIN"/>
    <property type="match status" value="1"/>
</dbReference>
<dbReference type="SMART" id="SM00282">
    <property type="entry name" value="LamG"/>
    <property type="match status" value="1"/>
</dbReference>
<dbReference type="PROSITE" id="PS50025">
    <property type="entry name" value="LAM_G_DOMAIN"/>
    <property type="match status" value="1"/>
</dbReference>
<dbReference type="SUPFAM" id="SSF49899">
    <property type="entry name" value="Concanavalin A-like lectins/glucanases"/>
    <property type="match status" value="1"/>
</dbReference>
<reference evidence="7" key="1">
    <citation type="journal article" date="2004" name="Nature">
        <title>Genome duplication in the teleost fish Tetraodon nigroviridis reveals the early vertebrate proto-karyotype.</title>
        <authorList>
            <person name="Jaillon O."/>
            <person name="Aury J.-M."/>
            <person name="Brunet F."/>
            <person name="Petit J.-L."/>
            <person name="Stange-Thomann N."/>
            <person name="Mauceli E."/>
            <person name="Bouneau L."/>
            <person name="Fischer C."/>
            <person name="Ozouf-Costaz C."/>
            <person name="Bernot A."/>
            <person name="Nicaud S."/>
            <person name="Jaffe D."/>
            <person name="Fisher S."/>
            <person name="Lutfalla G."/>
            <person name="Dossat C."/>
            <person name="Segurens B."/>
            <person name="Dasilva C."/>
            <person name="Salanoubat M."/>
            <person name="Levy M."/>
            <person name="Boudet N."/>
            <person name="Castellano S."/>
            <person name="Anthouard V."/>
            <person name="Jubin C."/>
            <person name="Castelli V."/>
            <person name="Katinka M."/>
            <person name="Vacherie B."/>
            <person name="Biemont C."/>
            <person name="Skalli Z."/>
            <person name="Cattolico L."/>
            <person name="Poulain J."/>
            <person name="De Berardinis V."/>
            <person name="Cruaud C."/>
            <person name="Duprat S."/>
            <person name="Brottier P."/>
            <person name="Coutanceau J.-P."/>
            <person name="Gouzy J."/>
            <person name="Parra G."/>
            <person name="Lardier G."/>
            <person name="Chapple C."/>
            <person name="McKernan K.J."/>
            <person name="McEwan P."/>
            <person name="Bosak S."/>
            <person name="Kellis M."/>
            <person name="Volff J.-N."/>
            <person name="Guigo R."/>
            <person name="Zody M.C."/>
            <person name="Mesirov J."/>
            <person name="Lindblad-Toh K."/>
            <person name="Birren B."/>
            <person name="Nusbaum C."/>
            <person name="Kahn D."/>
            <person name="Robinson-Rechavi M."/>
            <person name="Laudet V."/>
            <person name="Schachter V."/>
            <person name="Quetier F."/>
            <person name="Saurin W."/>
            <person name="Scarpelli C."/>
            <person name="Wincker P."/>
            <person name="Lander E.S."/>
            <person name="Weissenbach J."/>
            <person name="Roest Crollius H."/>
        </authorList>
    </citation>
    <scope>NUCLEOTIDE SEQUENCE [LARGE SCALE GENOMIC DNA]</scope>
</reference>
<feature type="compositionally biased region" description="Polar residues" evidence="3">
    <location>
        <begin position="1"/>
        <end position="10"/>
    </location>
</feature>
<feature type="domain" description="EGF-like" evidence="6">
    <location>
        <begin position="272"/>
        <end position="307"/>
    </location>
</feature>
<evidence type="ECO:0000256" key="1">
    <source>
        <dbReference type="ARBA" id="ARBA00023157"/>
    </source>
</evidence>
<reference evidence="7" key="2">
    <citation type="submission" date="2004-02" db="EMBL/GenBank/DDBJ databases">
        <authorList>
            <consortium name="Genoscope"/>
            <consortium name="Whitehead Institute Centre for Genome Research"/>
        </authorList>
    </citation>
    <scope>NUCLEOTIDE SEQUENCE</scope>
</reference>
<dbReference type="SMART" id="SM00181">
    <property type="entry name" value="EGF"/>
    <property type="match status" value="3"/>
</dbReference>
<feature type="domain" description="CTCK" evidence="4">
    <location>
        <begin position="352"/>
        <end position="431"/>
    </location>
</feature>
<feature type="region of interest" description="Disordered" evidence="3">
    <location>
        <begin position="1"/>
        <end position="22"/>
    </location>
</feature>
<evidence type="ECO:0000259" key="6">
    <source>
        <dbReference type="PROSITE" id="PS50026"/>
    </source>
</evidence>
<comment type="caution">
    <text evidence="2">Lacks conserved residue(s) required for the propagation of feature annotation.</text>
</comment>
<dbReference type="InterPro" id="IPR001791">
    <property type="entry name" value="Laminin_G"/>
</dbReference>